<evidence type="ECO:0000313" key="2">
    <source>
        <dbReference type="EMBL" id="MXU92025.1"/>
    </source>
</evidence>
<dbReference type="EMBL" id="GIFC01009942">
    <property type="protein sequence ID" value="MXU92025.1"/>
    <property type="molecule type" value="Transcribed_RNA"/>
</dbReference>
<dbReference type="AlphaFoldDB" id="A0A6B0UQI4"/>
<reference evidence="2" key="1">
    <citation type="submission" date="2019-12" db="EMBL/GenBank/DDBJ databases">
        <title>An insight into the sialome of adult female Ixodes ricinus ticks feeding for 6 days.</title>
        <authorList>
            <person name="Perner J."/>
            <person name="Ribeiro J.M.C."/>
        </authorList>
    </citation>
    <scope>NUCLEOTIDE SEQUENCE</scope>
    <source>
        <strain evidence="2">Semi-engorged</strain>
        <tissue evidence="2">Salivary glands</tissue>
    </source>
</reference>
<feature type="signal peptide" evidence="1">
    <location>
        <begin position="1"/>
        <end position="24"/>
    </location>
</feature>
<organism evidence="2">
    <name type="scientific">Ixodes ricinus</name>
    <name type="common">Common tick</name>
    <name type="synonym">Acarus ricinus</name>
    <dbReference type="NCBI Taxonomy" id="34613"/>
    <lineage>
        <taxon>Eukaryota</taxon>
        <taxon>Metazoa</taxon>
        <taxon>Ecdysozoa</taxon>
        <taxon>Arthropoda</taxon>
        <taxon>Chelicerata</taxon>
        <taxon>Arachnida</taxon>
        <taxon>Acari</taxon>
        <taxon>Parasitiformes</taxon>
        <taxon>Ixodida</taxon>
        <taxon>Ixodoidea</taxon>
        <taxon>Ixodidae</taxon>
        <taxon>Ixodinae</taxon>
        <taxon>Ixodes</taxon>
    </lineage>
</organism>
<feature type="chain" id="PRO_5025474110" evidence="1">
    <location>
        <begin position="25"/>
        <end position="128"/>
    </location>
</feature>
<keyword evidence="1" id="KW-0732">Signal</keyword>
<accession>A0A6B0UQI4</accession>
<evidence type="ECO:0000256" key="1">
    <source>
        <dbReference type="SAM" id="SignalP"/>
    </source>
</evidence>
<protein>
    <submittedName>
        <fullName evidence="2">Putative secreted protein</fullName>
    </submittedName>
</protein>
<name>A0A6B0UQI4_IXORI</name>
<proteinExistence type="predicted"/>
<sequence>MSLAKATNRLVAALLQLAQPAVLANTRQLGRTAASYGSARVARVELLPALLLLELFASTPEETHIPRGQCHRYKVCACKAEVVDVGRDVELVKAVDRLVSVWFVISRETSWTGPQAQRVWLVVPASRN</sequence>